<name>A0A1B8ZPQ7_9FLAO</name>
<dbReference type="OrthoDB" id="6402335at2"/>
<accession>A0A1B8ZPQ7</accession>
<feature type="chain" id="PRO_5008620927" description="DUF2268 domain-containing protein" evidence="1">
    <location>
        <begin position="20"/>
        <end position="309"/>
    </location>
</feature>
<comment type="caution">
    <text evidence="3">The sequence shown here is derived from an EMBL/GenBank/DDBJ whole genome shotgun (WGS) entry which is preliminary data.</text>
</comment>
<evidence type="ECO:0000313" key="3">
    <source>
        <dbReference type="EMBL" id="OCA73588.1"/>
    </source>
</evidence>
<evidence type="ECO:0000259" key="2">
    <source>
        <dbReference type="Pfam" id="PF10026"/>
    </source>
</evidence>
<sequence length="309" mass="35687">MKTNYFLAVLLLTFGISKAQTGFSNDPLNAVFETRDTDRFWKAFDKMETSKENPFADYVKDGSPGVKGFTKFRIINADSLYSKVKKRREDYLKSRNVLAGIKQKEKKTRAIYSALKYWYPEAKFPPVYFVYGRFNSGGTTSDDGIIIGTEMLKNLDGVTGLIAHELIHFEQNAEGKNTLLKQCLVEGGADFIGEFISGEHINPVPFQYGESHSDRLFKEFVSILKQEEQKDWLYGVSKKDDRPNDLGYWIGYRITEAYFNKQADKQKAIHDILNIKNPLLFLKESGFLDSYIKEYTKKNNMKFDDFFKE</sequence>
<proteinExistence type="predicted"/>
<organism evidence="3 4">
    <name type="scientific">Chryseobacterium arthrosphaerae</name>
    <dbReference type="NCBI Taxonomy" id="651561"/>
    <lineage>
        <taxon>Bacteria</taxon>
        <taxon>Pseudomonadati</taxon>
        <taxon>Bacteroidota</taxon>
        <taxon>Flavobacteriia</taxon>
        <taxon>Flavobacteriales</taxon>
        <taxon>Weeksellaceae</taxon>
        <taxon>Chryseobacterium group</taxon>
        <taxon>Chryseobacterium</taxon>
    </lineage>
</organism>
<dbReference type="Pfam" id="PF10026">
    <property type="entry name" value="DUF2268"/>
    <property type="match status" value="1"/>
</dbReference>
<keyword evidence="1" id="KW-0732">Signal</keyword>
<dbReference type="AlphaFoldDB" id="A0A1B8ZPQ7"/>
<feature type="signal peptide" evidence="1">
    <location>
        <begin position="1"/>
        <end position="19"/>
    </location>
</feature>
<reference evidence="4" key="1">
    <citation type="submission" date="2016-07" db="EMBL/GenBank/DDBJ databases">
        <authorList>
            <person name="Florea S."/>
            <person name="Webb J.S."/>
            <person name="Jaromczyk J."/>
            <person name="Schardl C.L."/>
        </authorList>
    </citation>
    <scope>NUCLEOTIDE SEQUENCE [LARGE SCALE GENOMIC DNA]</scope>
    <source>
        <strain evidence="4">CC-VM-7</strain>
    </source>
</reference>
<evidence type="ECO:0000313" key="4">
    <source>
        <dbReference type="Proteomes" id="UP000093432"/>
    </source>
</evidence>
<dbReference type="STRING" id="651561.BBI00_04185"/>
<feature type="domain" description="DUF2268" evidence="2">
    <location>
        <begin position="137"/>
        <end position="266"/>
    </location>
</feature>
<protein>
    <recommendedName>
        <fullName evidence="2">DUF2268 domain-containing protein</fullName>
    </recommendedName>
</protein>
<dbReference type="Proteomes" id="UP000093432">
    <property type="component" value="Unassembled WGS sequence"/>
</dbReference>
<dbReference type="EMBL" id="MAYG01000001">
    <property type="protein sequence ID" value="OCA73588.1"/>
    <property type="molecule type" value="Genomic_DNA"/>
</dbReference>
<evidence type="ECO:0000256" key="1">
    <source>
        <dbReference type="SAM" id="SignalP"/>
    </source>
</evidence>
<gene>
    <name evidence="3" type="ORF">BBI00_04185</name>
</gene>
<dbReference type="RefSeq" id="WP_065397589.1">
    <property type="nucleotide sequence ID" value="NZ_MAYG01000001.1"/>
</dbReference>
<dbReference type="InterPro" id="IPR018728">
    <property type="entry name" value="DUF2268"/>
</dbReference>